<keyword evidence="2" id="KW-1185">Reference proteome</keyword>
<accession>A0A2S7MY35</accession>
<organism evidence="1 2">
    <name type="scientific">Pradoshia eiseniae</name>
    <dbReference type="NCBI Taxonomy" id="2064768"/>
    <lineage>
        <taxon>Bacteria</taxon>
        <taxon>Bacillati</taxon>
        <taxon>Bacillota</taxon>
        <taxon>Bacilli</taxon>
        <taxon>Bacillales</taxon>
        <taxon>Bacillaceae</taxon>
        <taxon>Pradoshia</taxon>
    </lineage>
</organism>
<protein>
    <submittedName>
        <fullName evidence="1">Sigma-w pathway protein ysdB</fullName>
    </submittedName>
</protein>
<reference evidence="1 2" key="1">
    <citation type="submission" date="2017-12" db="EMBL/GenBank/DDBJ databases">
        <title>Taxonomic description and draft genome of Pradoshia cofamensis Gen. nov., sp. nov., a thermotolerant bacillale isolated from anterior gut of earthworm Eisenia fetida.</title>
        <authorList>
            <person name="Saha T."/>
            <person name="Chakraborty R."/>
        </authorList>
    </citation>
    <scope>NUCLEOTIDE SEQUENCE [LARGE SCALE GENOMIC DNA]</scope>
    <source>
        <strain evidence="1 2">EAG3</strain>
    </source>
</reference>
<dbReference type="EMBL" id="PKOZ01000008">
    <property type="protein sequence ID" value="PQD94680.1"/>
    <property type="molecule type" value="Genomic_DNA"/>
</dbReference>
<dbReference type="RefSeq" id="WP_104850060.1">
    <property type="nucleotide sequence ID" value="NZ_PKOZ01000008.1"/>
</dbReference>
<dbReference type="OrthoDB" id="2735026at2"/>
<evidence type="ECO:0000313" key="2">
    <source>
        <dbReference type="Proteomes" id="UP000239663"/>
    </source>
</evidence>
<proteinExistence type="predicted"/>
<dbReference type="AlphaFoldDB" id="A0A2S7MY35"/>
<sequence length="126" mass="14796">MTLILKMAMMITIIFFLYSGIKRFLSPWRKLYSSQKHQQFYLLDERHNAHKNFTLTYKGLLFEGEKYLRDKNNPESVSSILISTASSADADSLTTDDLLYIEEQVKLHYPDAEIEWEEPLQDLSVK</sequence>
<evidence type="ECO:0000313" key="1">
    <source>
        <dbReference type="EMBL" id="PQD94680.1"/>
    </source>
</evidence>
<comment type="caution">
    <text evidence="1">The sequence shown here is derived from an EMBL/GenBank/DDBJ whole genome shotgun (WGS) entry which is preliminary data.</text>
</comment>
<name>A0A2S7MY35_9BACI</name>
<dbReference type="Proteomes" id="UP000239663">
    <property type="component" value="Unassembled WGS sequence"/>
</dbReference>
<gene>
    <name evidence="1" type="ORF">CYL18_13550</name>
</gene>